<gene>
    <name evidence="3" type="ORF">PTTG_04001</name>
</gene>
<evidence type="ECO:0000259" key="2">
    <source>
        <dbReference type="Pfam" id="PF24764"/>
    </source>
</evidence>
<evidence type="ECO:0000256" key="1">
    <source>
        <dbReference type="SAM" id="MobiDB-lite"/>
    </source>
</evidence>
<feature type="compositionally biased region" description="Polar residues" evidence="1">
    <location>
        <begin position="41"/>
        <end position="52"/>
    </location>
</feature>
<feature type="compositionally biased region" description="Low complexity" evidence="1">
    <location>
        <begin position="53"/>
        <end position="64"/>
    </location>
</feature>
<dbReference type="InterPro" id="IPR012337">
    <property type="entry name" value="RNaseH-like_sf"/>
</dbReference>
<evidence type="ECO:0000313" key="4">
    <source>
        <dbReference type="EnsemblFungi" id="PTTG_04001-t43_1-p1"/>
    </source>
</evidence>
<dbReference type="Proteomes" id="UP000005240">
    <property type="component" value="Unassembled WGS sequence"/>
</dbReference>
<accession>A0A180GUF9</accession>
<feature type="compositionally biased region" description="Polar residues" evidence="1">
    <location>
        <begin position="1"/>
        <end position="15"/>
    </location>
</feature>
<keyword evidence="5" id="KW-1185">Reference proteome</keyword>
<name>A0A180GUF9_PUCT1</name>
<organism evidence="3">
    <name type="scientific">Puccinia triticina (isolate 1-1 / race 1 (BBBD))</name>
    <name type="common">Brown leaf rust fungus</name>
    <dbReference type="NCBI Taxonomy" id="630390"/>
    <lineage>
        <taxon>Eukaryota</taxon>
        <taxon>Fungi</taxon>
        <taxon>Dikarya</taxon>
        <taxon>Basidiomycota</taxon>
        <taxon>Pucciniomycotina</taxon>
        <taxon>Pucciniomycetes</taxon>
        <taxon>Pucciniales</taxon>
        <taxon>Pucciniaceae</taxon>
        <taxon>Puccinia</taxon>
    </lineage>
</organism>
<dbReference type="PANTHER" id="PTHR46177:SF1">
    <property type="entry name" value="INTEGRASE CATALYTIC DOMAIN-CONTAINING PROTEIN"/>
    <property type="match status" value="1"/>
</dbReference>
<feature type="region of interest" description="Disordered" evidence="1">
    <location>
        <begin position="1"/>
        <end position="75"/>
    </location>
</feature>
<dbReference type="InterPro" id="IPR058913">
    <property type="entry name" value="Integrase_dom_put"/>
</dbReference>
<feature type="domain" description="Integrase core" evidence="2">
    <location>
        <begin position="264"/>
        <end position="412"/>
    </location>
</feature>
<dbReference type="VEuPathDB" id="FungiDB:PTTG_04001"/>
<reference evidence="4" key="4">
    <citation type="submission" date="2025-05" db="UniProtKB">
        <authorList>
            <consortium name="EnsemblFungi"/>
        </authorList>
    </citation>
    <scope>IDENTIFICATION</scope>
    <source>
        <strain evidence="4">isolate 1-1 / race 1 (BBBD)</strain>
    </source>
</reference>
<reference evidence="3" key="2">
    <citation type="submission" date="2016-05" db="EMBL/GenBank/DDBJ databases">
        <title>Comparative analysis highlights variable genome content of wheat rusts and divergence of the mating loci.</title>
        <authorList>
            <person name="Cuomo C.A."/>
            <person name="Bakkeren G."/>
            <person name="Szabo L."/>
            <person name="Khalil H."/>
            <person name="Joly D."/>
            <person name="Goldberg J."/>
            <person name="Young S."/>
            <person name="Zeng Q."/>
            <person name="Fellers J."/>
        </authorList>
    </citation>
    <scope>NUCLEOTIDE SEQUENCE [LARGE SCALE GENOMIC DNA]</scope>
    <source>
        <strain evidence="3">1-1 BBBD Race 1</strain>
    </source>
</reference>
<dbReference type="EMBL" id="ADAS02000020">
    <property type="protein sequence ID" value="OAV96437.1"/>
    <property type="molecule type" value="Genomic_DNA"/>
</dbReference>
<feature type="compositionally biased region" description="Basic and acidic residues" evidence="1">
    <location>
        <begin position="17"/>
        <end position="40"/>
    </location>
</feature>
<dbReference type="Pfam" id="PF24764">
    <property type="entry name" value="rva_4"/>
    <property type="match status" value="1"/>
</dbReference>
<reference evidence="3" key="1">
    <citation type="submission" date="2009-11" db="EMBL/GenBank/DDBJ databases">
        <authorList>
            <consortium name="The Broad Institute Genome Sequencing Platform"/>
            <person name="Ward D."/>
            <person name="Feldgarden M."/>
            <person name="Earl A."/>
            <person name="Young S.K."/>
            <person name="Zeng Q."/>
            <person name="Koehrsen M."/>
            <person name="Alvarado L."/>
            <person name="Berlin A."/>
            <person name="Bochicchio J."/>
            <person name="Borenstein D."/>
            <person name="Chapman S.B."/>
            <person name="Chen Z."/>
            <person name="Engels R."/>
            <person name="Freedman E."/>
            <person name="Gellesch M."/>
            <person name="Goldberg J."/>
            <person name="Griggs A."/>
            <person name="Gujja S."/>
            <person name="Heilman E."/>
            <person name="Heiman D."/>
            <person name="Hepburn T."/>
            <person name="Howarth C."/>
            <person name="Jen D."/>
            <person name="Larson L."/>
            <person name="Lewis B."/>
            <person name="Mehta T."/>
            <person name="Park D."/>
            <person name="Pearson M."/>
            <person name="Roberts A."/>
            <person name="Saif S."/>
            <person name="Shea T."/>
            <person name="Shenoy N."/>
            <person name="Sisk P."/>
            <person name="Stolte C."/>
            <person name="Sykes S."/>
            <person name="Thomson T."/>
            <person name="Walk T."/>
            <person name="White J."/>
            <person name="Yandava C."/>
            <person name="Izard J."/>
            <person name="Baranova O.V."/>
            <person name="Blanton J.M."/>
            <person name="Tanner A.C."/>
            <person name="Dewhirst F.E."/>
            <person name="Haas B."/>
            <person name="Nusbaum C."/>
            <person name="Birren B."/>
        </authorList>
    </citation>
    <scope>NUCLEOTIDE SEQUENCE [LARGE SCALE GENOMIC DNA]</scope>
    <source>
        <strain evidence="3">1-1 BBBD Race 1</strain>
    </source>
</reference>
<sequence>MNNTASRTFDSNGQIKTDGKAPDYSEYDHGLSDNPDHLETSDYSEFSGDDNQSFSSPSDGASDSENVDNITPNLLPQDRRAKKLVEGLLKSGHKGPEILAILSQKYGIKLLPQTFSCKRKEWALRRCDLGPAPIPVPLSPDIRASIFSSQSKGLNLKEMQAHLYKETGVNVHCCTVQRYLKKLGIQLLPNDLLNGKITIDQVFAAINDARGNLLKENTGYRRMRMILMRHYDIRIPRDIVYDVLKQIDPDGMAACLRQACKHRVYRTLGPNHIWACDGHDKLKRYGITVYGFVDAWSRKILGMFVHVTNNDPRHIAVYFLHLVSKAGGLPSKLTSDYGTETVEMARLQMRLSHIYERLTLEESKKRMHYTKSVHNQKIEAMWSQMMKQHNRSIKDDILSQVKSGFYDPDDNVQK</sequence>
<dbReference type="PANTHER" id="PTHR46177">
    <property type="entry name" value="INTEGRASE CATALYTIC DOMAIN-CONTAINING PROTEIN"/>
    <property type="match status" value="1"/>
</dbReference>
<reference evidence="4 5" key="3">
    <citation type="journal article" date="2017" name="G3 (Bethesda)">
        <title>Comparative analysis highlights variable genome content of wheat rusts and divergence of the mating loci.</title>
        <authorList>
            <person name="Cuomo C.A."/>
            <person name="Bakkeren G."/>
            <person name="Khalil H.B."/>
            <person name="Panwar V."/>
            <person name="Joly D."/>
            <person name="Linning R."/>
            <person name="Sakthikumar S."/>
            <person name="Song X."/>
            <person name="Adiconis X."/>
            <person name="Fan L."/>
            <person name="Goldberg J.M."/>
            <person name="Levin J.Z."/>
            <person name="Young S."/>
            <person name="Zeng Q."/>
            <person name="Anikster Y."/>
            <person name="Bruce M."/>
            <person name="Wang M."/>
            <person name="Yin C."/>
            <person name="McCallum B."/>
            <person name="Szabo L.J."/>
            <person name="Hulbert S."/>
            <person name="Chen X."/>
            <person name="Fellers J.P."/>
        </authorList>
    </citation>
    <scope>NUCLEOTIDE SEQUENCE</scope>
    <source>
        <strain evidence="5">Isolate 1-1 / race 1 (BBBD)</strain>
        <strain evidence="4">isolate 1-1 / race 1 (BBBD)</strain>
    </source>
</reference>
<dbReference type="OrthoDB" id="5392716at2759"/>
<proteinExistence type="predicted"/>
<evidence type="ECO:0000313" key="5">
    <source>
        <dbReference type="Proteomes" id="UP000005240"/>
    </source>
</evidence>
<dbReference type="AlphaFoldDB" id="A0A180GUF9"/>
<dbReference type="SUPFAM" id="SSF53098">
    <property type="entry name" value="Ribonuclease H-like"/>
    <property type="match status" value="1"/>
</dbReference>
<protein>
    <recommendedName>
        <fullName evidence="2">Integrase core domain-containing protein</fullName>
    </recommendedName>
</protein>
<evidence type="ECO:0000313" key="3">
    <source>
        <dbReference type="EMBL" id="OAV96437.1"/>
    </source>
</evidence>
<dbReference type="EnsemblFungi" id="PTTG_04001-t43_1">
    <property type="protein sequence ID" value="PTTG_04001-t43_1-p1"/>
    <property type="gene ID" value="PTTG_04001"/>
</dbReference>